<dbReference type="CDD" id="cd16329">
    <property type="entry name" value="LolA_like"/>
    <property type="match status" value="1"/>
</dbReference>
<organism evidence="2 3">
    <name type="scientific">Pseudomonas fluorescens</name>
    <dbReference type="NCBI Taxonomy" id="294"/>
    <lineage>
        <taxon>Bacteria</taxon>
        <taxon>Pseudomonadati</taxon>
        <taxon>Pseudomonadota</taxon>
        <taxon>Gammaproteobacteria</taxon>
        <taxon>Pseudomonadales</taxon>
        <taxon>Pseudomonadaceae</taxon>
        <taxon>Pseudomonas</taxon>
    </lineage>
</organism>
<sequence precursor="true">MNKIAKSILPVVLLASGINCTWAAGVEEAKQLGHSLTPWGAEAAGNADGSIPAYTGGLTTPPANWDPKNPGWRPDPFASEKPLFRIDASNYEQYKKRLTPGTAELIKKYPDTFFLDVYKTHRTAAYPKEWLDNSMRNAATCQLSPDGLELVSGKDCGGGLLFPIPKSGAEVVWNKMSSYIGSGIVKRGTKIEYVKPSGEVVTTADATISFMRPLGDPNWTGRDMTYLNRTEYKGPTRLVGQTSLFFDDRAMKRTANSYVPSTRRVRLAPDFAADTPISAMGGAATYDDDMMFSGSLERYDWKLVGKEEVYLPYNNYRFTYPDPNGSCTAKAYLTPKHPKADCTRWELHRVWHVQATLKEGARHVYAKRDFFFDEDTLSAGLAENYDQSGRLYRFQTAAAIPMYDVKIPGFTELVNIDLSSGIYVVNRTDKGIDTFAFTPAMLVGESTSRHLLPK</sequence>
<proteinExistence type="predicted"/>
<dbReference type="Proteomes" id="UP000381093">
    <property type="component" value="Unassembled WGS sequence"/>
</dbReference>
<dbReference type="Gene3D" id="2.50.20.10">
    <property type="entry name" value="Lipoprotein localisation LolA/LolB/LppX"/>
    <property type="match status" value="1"/>
</dbReference>
<dbReference type="RefSeq" id="WP_150764678.1">
    <property type="nucleotide sequence ID" value="NZ_CABVHW010000006.1"/>
</dbReference>
<dbReference type="EMBL" id="CABVHW010000006">
    <property type="protein sequence ID" value="VVN97429.1"/>
    <property type="molecule type" value="Genomic_DNA"/>
</dbReference>
<reference evidence="2 3" key="1">
    <citation type="submission" date="2019-09" db="EMBL/GenBank/DDBJ databases">
        <authorList>
            <person name="Chandra G."/>
            <person name="Truman W A."/>
        </authorList>
    </citation>
    <scope>NUCLEOTIDE SEQUENCE [LARGE SCALE GENOMIC DNA]</scope>
    <source>
        <strain evidence="2">PS710</strain>
    </source>
</reference>
<evidence type="ECO:0000256" key="1">
    <source>
        <dbReference type="SAM" id="SignalP"/>
    </source>
</evidence>
<accession>A0A5E7BZE7</accession>
<dbReference type="Pfam" id="PF07044">
    <property type="entry name" value="DUF1329"/>
    <property type="match status" value="1"/>
</dbReference>
<dbReference type="AlphaFoldDB" id="A0A5E7BZE7"/>
<name>A0A5E7BZE7_PSEFL</name>
<evidence type="ECO:0000313" key="2">
    <source>
        <dbReference type="EMBL" id="VVN97429.1"/>
    </source>
</evidence>
<protein>
    <recommendedName>
        <fullName evidence="4">DUF1329 domain-containing protein</fullName>
    </recommendedName>
</protein>
<keyword evidence="1" id="KW-0732">Signal</keyword>
<evidence type="ECO:0000313" key="3">
    <source>
        <dbReference type="Proteomes" id="UP000381093"/>
    </source>
</evidence>
<evidence type="ECO:0008006" key="4">
    <source>
        <dbReference type="Google" id="ProtNLM"/>
    </source>
</evidence>
<dbReference type="InterPro" id="IPR010752">
    <property type="entry name" value="DUF1329"/>
</dbReference>
<gene>
    <name evidence="2" type="ORF">PS710_02380</name>
</gene>
<feature type="signal peptide" evidence="1">
    <location>
        <begin position="1"/>
        <end position="23"/>
    </location>
</feature>
<feature type="chain" id="PRO_5022734166" description="DUF1329 domain-containing protein" evidence="1">
    <location>
        <begin position="24"/>
        <end position="454"/>
    </location>
</feature>